<dbReference type="GO" id="GO:0006508">
    <property type="term" value="P:proteolysis"/>
    <property type="evidence" value="ECO:0007669"/>
    <property type="project" value="UniProtKB-KW"/>
</dbReference>
<feature type="domain" description="CAAX prenyl protease 2/Lysostaphin resistance protein A-like" evidence="2">
    <location>
        <begin position="148"/>
        <end position="234"/>
    </location>
</feature>
<comment type="caution">
    <text evidence="3">The sequence shown here is derived from an EMBL/GenBank/DDBJ whole genome shotgun (WGS) entry which is preliminary data.</text>
</comment>
<evidence type="ECO:0000256" key="1">
    <source>
        <dbReference type="SAM" id="Phobius"/>
    </source>
</evidence>
<evidence type="ECO:0000313" key="3">
    <source>
        <dbReference type="EMBL" id="TGY90338.1"/>
    </source>
</evidence>
<dbReference type="Proteomes" id="UP000308054">
    <property type="component" value="Unassembled WGS sequence"/>
</dbReference>
<keyword evidence="1" id="KW-0472">Membrane</keyword>
<feature type="transmembrane region" description="Helical" evidence="1">
    <location>
        <begin position="135"/>
        <end position="161"/>
    </location>
</feature>
<evidence type="ECO:0000313" key="4">
    <source>
        <dbReference type="Proteomes" id="UP000308054"/>
    </source>
</evidence>
<evidence type="ECO:0000259" key="2">
    <source>
        <dbReference type="Pfam" id="PF02517"/>
    </source>
</evidence>
<feature type="transmembrane region" description="Helical" evidence="1">
    <location>
        <begin position="100"/>
        <end position="123"/>
    </location>
</feature>
<feature type="transmembrane region" description="Helical" evidence="1">
    <location>
        <begin position="205"/>
        <end position="223"/>
    </location>
</feature>
<dbReference type="Pfam" id="PF02517">
    <property type="entry name" value="Rce1-like"/>
    <property type="match status" value="1"/>
</dbReference>
<dbReference type="GO" id="GO:0080120">
    <property type="term" value="P:CAAX-box protein maturation"/>
    <property type="evidence" value="ECO:0007669"/>
    <property type="project" value="UniProtKB-ARBA"/>
</dbReference>
<gene>
    <name evidence="3" type="ORF">E5163_04225</name>
</gene>
<dbReference type="PANTHER" id="PTHR36435">
    <property type="entry name" value="SLR1288 PROTEIN"/>
    <property type="match status" value="1"/>
</dbReference>
<proteinExistence type="predicted"/>
<dbReference type="PANTHER" id="PTHR36435:SF1">
    <property type="entry name" value="CAAX AMINO TERMINAL PROTEASE FAMILY PROTEIN"/>
    <property type="match status" value="1"/>
</dbReference>
<feature type="transmembrane region" description="Helical" evidence="1">
    <location>
        <begin position="56"/>
        <end position="80"/>
    </location>
</feature>
<keyword evidence="3" id="KW-0482">Metalloprotease</keyword>
<keyword evidence="3" id="KW-0378">Hydrolase</keyword>
<dbReference type="GO" id="GO:0004175">
    <property type="term" value="F:endopeptidase activity"/>
    <property type="evidence" value="ECO:0007669"/>
    <property type="project" value="UniProtKB-ARBA"/>
</dbReference>
<organism evidence="3 4">
    <name type="scientific">Marinicauda algicola</name>
    <dbReference type="NCBI Taxonomy" id="2029849"/>
    <lineage>
        <taxon>Bacteria</taxon>
        <taxon>Pseudomonadati</taxon>
        <taxon>Pseudomonadota</taxon>
        <taxon>Alphaproteobacteria</taxon>
        <taxon>Maricaulales</taxon>
        <taxon>Maricaulaceae</taxon>
        <taxon>Marinicauda</taxon>
    </lineage>
</organism>
<dbReference type="InterPro" id="IPR003675">
    <property type="entry name" value="Rce1/LyrA-like_dom"/>
</dbReference>
<dbReference type="InterPro" id="IPR052710">
    <property type="entry name" value="CAAX_protease"/>
</dbReference>
<protein>
    <submittedName>
        <fullName evidence="3">CPBP family intramembrane metalloprotease</fullName>
    </submittedName>
</protein>
<dbReference type="RefSeq" id="WP_135994836.1">
    <property type="nucleotide sequence ID" value="NZ_CP071057.1"/>
</dbReference>
<keyword evidence="1" id="KW-1133">Transmembrane helix</keyword>
<reference evidence="3 4" key="1">
    <citation type="journal article" date="2017" name="Int. J. Syst. Evol. Microbiol.">
        <title>Marinicauda algicola sp. nov., isolated from a marine red alga Rhodosorus marinus.</title>
        <authorList>
            <person name="Jeong S.E."/>
            <person name="Jeon S.H."/>
            <person name="Chun B.H."/>
            <person name="Kim D.W."/>
            <person name="Jeon C.O."/>
        </authorList>
    </citation>
    <scope>NUCLEOTIDE SEQUENCE [LARGE SCALE GENOMIC DNA]</scope>
    <source>
        <strain evidence="3 4">JCM 31718</strain>
    </source>
</reference>
<sequence>MTASNAIRPGAGWGFYRGAGVILTAFGLYAVLSIVHMRTVAATIGMEAYLGDGERLPASLLLVSQASKAAALLAAIWLWLARRPSIGWASLGLRPAPPLWLVAGSAIGLAFVPAGLLIVKAVIAVMPAWAGFTGAAFAFADPASLWVSAAYLLMTIAITPFAEEVFFRGFLFQWMTGHRPVWLAALMSSAMFGAMHILPPQAINAALLALVLVWLLRASGSLWPGILAHAVNNAAGLLLGAAAAAGRLPDWLTPPG</sequence>
<dbReference type="GO" id="GO:0008237">
    <property type="term" value="F:metallopeptidase activity"/>
    <property type="evidence" value="ECO:0007669"/>
    <property type="project" value="UniProtKB-KW"/>
</dbReference>
<dbReference type="AlphaFoldDB" id="A0A4S2H4J3"/>
<dbReference type="OrthoDB" id="193898at2"/>
<name>A0A4S2H4J3_9PROT</name>
<keyword evidence="4" id="KW-1185">Reference proteome</keyword>
<keyword evidence="3" id="KW-0645">Protease</keyword>
<accession>A0A4S2H4J3</accession>
<dbReference type="EMBL" id="SRXW01000001">
    <property type="protein sequence ID" value="TGY90338.1"/>
    <property type="molecule type" value="Genomic_DNA"/>
</dbReference>
<keyword evidence="1" id="KW-0812">Transmembrane</keyword>
<feature type="transmembrane region" description="Helical" evidence="1">
    <location>
        <begin position="15"/>
        <end position="35"/>
    </location>
</feature>